<evidence type="ECO:0000256" key="1">
    <source>
        <dbReference type="SAM" id="Phobius"/>
    </source>
</evidence>
<keyword evidence="1" id="KW-0812">Transmembrane</keyword>
<keyword evidence="1" id="KW-1133">Transmembrane helix</keyword>
<evidence type="ECO:0000313" key="3">
    <source>
        <dbReference type="Proteomes" id="UP000016562"/>
    </source>
</evidence>
<keyword evidence="1" id="KW-0472">Membrane</keyword>
<evidence type="ECO:0008006" key="4">
    <source>
        <dbReference type="Google" id="ProtNLM"/>
    </source>
</evidence>
<dbReference type="eggNOG" id="ENOG5032BNV">
    <property type="taxonomic scope" value="Bacteria"/>
</dbReference>
<comment type="caution">
    <text evidence="2">The sequence shown here is derived from an EMBL/GenBank/DDBJ whole genome shotgun (WGS) entry which is preliminary data.</text>
</comment>
<dbReference type="Proteomes" id="UP000016562">
    <property type="component" value="Unassembled WGS sequence"/>
</dbReference>
<accession>U3CIJ7</accession>
<keyword evidence="3" id="KW-1185">Reference proteome</keyword>
<dbReference type="AlphaFoldDB" id="U3CIJ7"/>
<organism evidence="2 3">
    <name type="scientific">Vibrio ezurae NBRC 102218</name>
    <dbReference type="NCBI Taxonomy" id="1219080"/>
    <lineage>
        <taxon>Bacteria</taxon>
        <taxon>Pseudomonadati</taxon>
        <taxon>Pseudomonadota</taxon>
        <taxon>Gammaproteobacteria</taxon>
        <taxon>Vibrionales</taxon>
        <taxon>Vibrionaceae</taxon>
        <taxon>Vibrio</taxon>
    </lineage>
</organism>
<proteinExistence type="predicted"/>
<evidence type="ECO:0000313" key="2">
    <source>
        <dbReference type="EMBL" id="GAD80994.1"/>
    </source>
</evidence>
<name>U3CIJ7_9VIBR</name>
<dbReference type="RefSeq" id="WP_021714693.1">
    <property type="nucleotide sequence ID" value="NZ_BATM01000047.1"/>
</dbReference>
<dbReference type="EMBL" id="BATM01000047">
    <property type="protein sequence ID" value="GAD80994.1"/>
    <property type="molecule type" value="Genomic_DNA"/>
</dbReference>
<sequence length="58" mass="6309">MSTQWIPTTIEFFSDEEALTVVEYVIAAALLVAVISAVVFSLQVGLTDKFNSTIDSVK</sequence>
<feature type="transmembrane region" description="Helical" evidence="1">
    <location>
        <begin position="24"/>
        <end position="46"/>
    </location>
</feature>
<dbReference type="STRING" id="1219080.VEZ01S_47_00140"/>
<gene>
    <name evidence="2" type="ORF">VEZ01S_47_00140</name>
</gene>
<reference evidence="2 3" key="1">
    <citation type="submission" date="2013-09" db="EMBL/GenBank/DDBJ databases">
        <title>Whole genome shotgun sequence of Vibrio ezurae NBRC 102218.</title>
        <authorList>
            <person name="Yoshida I."/>
            <person name="Hosoyama A."/>
            <person name="Numata M."/>
            <person name="Hashimoto M."/>
            <person name="Hosoyama Y."/>
            <person name="Tsuchikane K."/>
            <person name="Noguchi M."/>
            <person name="Hirakata S."/>
            <person name="Ichikawa N."/>
            <person name="Ohji S."/>
            <person name="Yamazoe A."/>
            <person name="Fujita N."/>
        </authorList>
    </citation>
    <scope>NUCLEOTIDE SEQUENCE [LARGE SCALE GENOMIC DNA]</scope>
    <source>
        <strain evidence="2 3">NBRC 102218</strain>
    </source>
</reference>
<protein>
    <recommendedName>
        <fullName evidence="4">Flp/Fap pilin component family protein</fullName>
    </recommendedName>
</protein>